<accession>A0A6V8LW24</accession>
<dbReference type="AlphaFoldDB" id="A0A6V8LW24"/>
<feature type="domain" description="GP-PDE" evidence="1">
    <location>
        <begin position="11"/>
        <end position="280"/>
    </location>
</feature>
<dbReference type="Gene3D" id="3.20.20.190">
    <property type="entry name" value="Phosphatidylinositol (PI) phosphodiesterase"/>
    <property type="match status" value="1"/>
</dbReference>
<dbReference type="EMBL" id="BLTE01000006">
    <property type="protein sequence ID" value="GFK93867.1"/>
    <property type="molecule type" value="Genomic_DNA"/>
</dbReference>
<reference evidence="2 3" key="2">
    <citation type="submission" date="2020-05" db="EMBL/GenBank/DDBJ databases">
        <title>Draft genome sequence of Desulfovibrio sp. strainFSS-1.</title>
        <authorList>
            <person name="Shimoshige H."/>
            <person name="Kobayashi H."/>
            <person name="Maekawa T."/>
        </authorList>
    </citation>
    <scope>NUCLEOTIDE SEQUENCE [LARGE SCALE GENOMIC DNA]</scope>
    <source>
        <strain evidence="2 3">SIID29052-01</strain>
    </source>
</reference>
<protein>
    <submittedName>
        <fullName evidence="2">Glycerophosphodiester phosphodiesterase</fullName>
        <ecNumber evidence="2">3.1.4.46</ecNumber>
    </submittedName>
</protein>
<dbReference type="GO" id="GO:0008889">
    <property type="term" value="F:glycerophosphodiester phosphodiesterase activity"/>
    <property type="evidence" value="ECO:0007669"/>
    <property type="project" value="UniProtKB-EC"/>
</dbReference>
<dbReference type="InterPro" id="IPR030395">
    <property type="entry name" value="GP_PDE_dom"/>
</dbReference>
<keyword evidence="3" id="KW-1185">Reference proteome</keyword>
<name>A0A6V8LW24_9BACT</name>
<evidence type="ECO:0000313" key="3">
    <source>
        <dbReference type="Proteomes" id="UP000494245"/>
    </source>
</evidence>
<sequence length="285" mass="31156">MPSLTLFNDAPAIWAHRGGRSLAAENTLRALRMGRSAGARGCEIDVQLTRDAQVIVLHDLNLLRTTNAGAHPRFASGPPALPWLHTLEDIRALCADVFPRRTCTGSRHHKPWRELPDPCPEDVRVPTLAQALRLTRQLDMWLNVEIKDLARAAPPELAGRVVERVLEEVAAEGMEDRVIVSSFSATCVLRSKEAAPGVLAALLTPHGFRGDVERALRAVRADAWHPGHRGLERDAVRAALAAGYGVNPYTVNDAADMLRLAEWGVTGIVTDRPQDAPRFAARPKS</sequence>
<reference evidence="2 3" key="1">
    <citation type="submission" date="2020-04" db="EMBL/GenBank/DDBJ databases">
        <authorList>
            <consortium name="Desulfovibrio sp. FSS-1 genome sequencing consortium"/>
            <person name="Shimoshige H."/>
            <person name="Kobayashi H."/>
            <person name="Maekawa T."/>
        </authorList>
    </citation>
    <scope>NUCLEOTIDE SEQUENCE [LARGE SCALE GENOMIC DNA]</scope>
    <source>
        <strain evidence="2 3">SIID29052-01</strain>
    </source>
</reference>
<dbReference type="PANTHER" id="PTHR46211:SF14">
    <property type="entry name" value="GLYCEROPHOSPHODIESTER PHOSPHODIESTERASE"/>
    <property type="match status" value="1"/>
</dbReference>
<dbReference type="InterPro" id="IPR017946">
    <property type="entry name" value="PLC-like_Pdiesterase_TIM-brl"/>
</dbReference>
<keyword evidence="2" id="KW-0378">Hydrolase</keyword>
<dbReference type="GO" id="GO:0006629">
    <property type="term" value="P:lipid metabolic process"/>
    <property type="evidence" value="ECO:0007669"/>
    <property type="project" value="InterPro"/>
</dbReference>
<dbReference type="Pfam" id="PF03009">
    <property type="entry name" value="GDPD"/>
    <property type="match status" value="1"/>
</dbReference>
<evidence type="ECO:0000313" key="2">
    <source>
        <dbReference type="EMBL" id="GFK93867.1"/>
    </source>
</evidence>
<comment type="caution">
    <text evidence="2">The sequence shown here is derived from an EMBL/GenBank/DDBJ whole genome shotgun (WGS) entry which is preliminary data.</text>
</comment>
<dbReference type="PANTHER" id="PTHR46211">
    <property type="entry name" value="GLYCEROPHOSPHORYL DIESTER PHOSPHODIESTERASE"/>
    <property type="match status" value="1"/>
</dbReference>
<gene>
    <name evidence="2" type="primary">glpQ</name>
    <name evidence="2" type="ORF">NNJEOMEG_01704</name>
</gene>
<dbReference type="SUPFAM" id="SSF51695">
    <property type="entry name" value="PLC-like phosphodiesterases"/>
    <property type="match status" value="1"/>
</dbReference>
<evidence type="ECO:0000259" key="1">
    <source>
        <dbReference type="PROSITE" id="PS51704"/>
    </source>
</evidence>
<dbReference type="PROSITE" id="PS51704">
    <property type="entry name" value="GP_PDE"/>
    <property type="match status" value="1"/>
</dbReference>
<dbReference type="EC" id="3.1.4.46" evidence="2"/>
<dbReference type="RefSeq" id="WP_173083339.1">
    <property type="nucleotide sequence ID" value="NZ_BLTE01000006.1"/>
</dbReference>
<proteinExistence type="predicted"/>
<dbReference type="Proteomes" id="UP000494245">
    <property type="component" value="Unassembled WGS sequence"/>
</dbReference>
<organism evidence="2 3">
    <name type="scientific">Fundidesulfovibrio magnetotacticus</name>
    <dbReference type="NCBI Taxonomy" id="2730080"/>
    <lineage>
        <taxon>Bacteria</taxon>
        <taxon>Pseudomonadati</taxon>
        <taxon>Thermodesulfobacteriota</taxon>
        <taxon>Desulfovibrionia</taxon>
        <taxon>Desulfovibrionales</taxon>
        <taxon>Desulfovibrionaceae</taxon>
        <taxon>Fundidesulfovibrio</taxon>
    </lineage>
</organism>